<feature type="compositionally biased region" description="Gly residues" evidence="1">
    <location>
        <begin position="489"/>
        <end position="499"/>
    </location>
</feature>
<feature type="region of interest" description="Disordered" evidence="1">
    <location>
        <begin position="172"/>
        <end position="191"/>
    </location>
</feature>
<dbReference type="AlphaFoldDB" id="A0A1I8FDW8"/>
<keyword evidence="2" id="KW-1185">Reference proteome</keyword>
<feature type="region of interest" description="Disordered" evidence="1">
    <location>
        <begin position="318"/>
        <end position="344"/>
    </location>
</feature>
<accession>A0A1I8FDW8</accession>
<feature type="region of interest" description="Disordered" evidence="1">
    <location>
        <begin position="469"/>
        <end position="505"/>
    </location>
</feature>
<sequence length="505" mass="55033">TNSLQLRLKRLYQTGLNECHKVLIKLSTSFIPESSWAPASTSCATSAQPIRAAASASSENESCVINRLAPRVGLLDLRCHQHGWAAVRSSCDAQISLGGDSCRFNAPHLFDGLSSSTQAAVMGLTAFTSRTARRTPQPGRRLVYYRTDPQIKGSIMNIVNCDSQFTGEGEVALSSNAESQPTRAPTRRSSPCSCRRTLRCWCGNEAGPSGADADSELTPYSGQSMSMERLANKPELLRRGDEIWAYGGVICGGAGRHICVSGDADACRYDTFRVRLLVQRKLLNGSRRAHSYEGLDSWGGVPYVKRVTVQWQFVQPAGAPARSDHAGHRSGRGRPAALEKWRHSGRSNDEEGSIIAIRSEFKRKEAVLQACKETLRQTQFAERPPTSLSDCQFKCLAYSNTAQPNRSGRSGLFIEEFTDVNFQRSNRPVRQAGNLRVSAAVYSPPELPTNARTGLREVHYREPTELIGNEAQLSARPHSPSQLRSGDADGLGGRCGTGSGDSEKG</sequence>
<evidence type="ECO:0000256" key="1">
    <source>
        <dbReference type="SAM" id="MobiDB-lite"/>
    </source>
</evidence>
<organism evidence="2 3">
    <name type="scientific">Macrostomum lignano</name>
    <dbReference type="NCBI Taxonomy" id="282301"/>
    <lineage>
        <taxon>Eukaryota</taxon>
        <taxon>Metazoa</taxon>
        <taxon>Spiralia</taxon>
        <taxon>Lophotrochozoa</taxon>
        <taxon>Platyhelminthes</taxon>
        <taxon>Rhabditophora</taxon>
        <taxon>Macrostomorpha</taxon>
        <taxon>Macrostomida</taxon>
        <taxon>Macrostomidae</taxon>
        <taxon>Macrostomum</taxon>
    </lineage>
</organism>
<evidence type="ECO:0000313" key="3">
    <source>
        <dbReference type="WBParaSite" id="maker-unitig_30072-snap-gene-0.1-mRNA-1"/>
    </source>
</evidence>
<reference evidence="3" key="1">
    <citation type="submission" date="2016-11" db="UniProtKB">
        <authorList>
            <consortium name="WormBaseParasite"/>
        </authorList>
    </citation>
    <scope>IDENTIFICATION</scope>
</reference>
<protein>
    <submittedName>
        <fullName evidence="3">BAH domain-containing protein</fullName>
    </submittedName>
</protein>
<evidence type="ECO:0000313" key="2">
    <source>
        <dbReference type="Proteomes" id="UP000095280"/>
    </source>
</evidence>
<proteinExistence type="predicted"/>
<name>A0A1I8FDW8_9PLAT</name>
<feature type="compositionally biased region" description="Low complexity" evidence="1">
    <location>
        <begin position="181"/>
        <end position="191"/>
    </location>
</feature>
<dbReference type="WBParaSite" id="maker-unitig_30072-snap-gene-0.1-mRNA-1">
    <property type="protein sequence ID" value="maker-unitig_30072-snap-gene-0.1-mRNA-1"/>
    <property type="gene ID" value="maker-unitig_30072-snap-gene-0.1"/>
</dbReference>
<dbReference type="Proteomes" id="UP000095280">
    <property type="component" value="Unplaced"/>
</dbReference>